<dbReference type="PROSITE" id="PS51005">
    <property type="entry name" value="NAC"/>
    <property type="match status" value="1"/>
</dbReference>
<comment type="caution">
    <text evidence="7">The sequence shown here is derived from an EMBL/GenBank/DDBJ whole genome shotgun (WGS) entry which is preliminary data.</text>
</comment>
<evidence type="ECO:0000256" key="4">
    <source>
        <dbReference type="ARBA" id="ARBA00023163"/>
    </source>
</evidence>
<evidence type="ECO:0000256" key="1">
    <source>
        <dbReference type="ARBA" id="ARBA00004123"/>
    </source>
</evidence>
<organism evidence="7 8">
    <name type="scientific">Cocos nucifera</name>
    <name type="common">Coconut palm</name>
    <dbReference type="NCBI Taxonomy" id="13894"/>
    <lineage>
        <taxon>Eukaryota</taxon>
        <taxon>Viridiplantae</taxon>
        <taxon>Streptophyta</taxon>
        <taxon>Embryophyta</taxon>
        <taxon>Tracheophyta</taxon>
        <taxon>Spermatophyta</taxon>
        <taxon>Magnoliopsida</taxon>
        <taxon>Liliopsida</taxon>
        <taxon>Arecaceae</taxon>
        <taxon>Arecoideae</taxon>
        <taxon>Cocoseae</taxon>
        <taxon>Attaleinae</taxon>
        <taxon>Cocos</taxon>
    </lineage>
</organism>
<dbReference type="Pfam" id="PF02365">
    <property type="entry name" value="NAM"/>
    <property type="match status" value="1"/>
</dbReference>
<dbReference type="GO" id="GO:0006355">
    <property type="term" value="P:regulation of DNA-templated transcription"/>
    <property type="evidence" value="ECO:0007669"/>
    <property type="project" value="InterPro"/>
</dbReference>
<evidence type="ECO:0000256" key="2">
    <source>
        <dbReference type="ARBA" id="ARBA00023015"/>
    </source>
</evidence>
<proteinExistence type="predicted"/>
<comment type="subcellular location">
    <subcellularLocation>
        <location evidence="1">Nucleus</location>
    </subcellularLocation>
</comment>
<dbReference type="PANTHER" id="PTHR31744:SF210">
    <property type="entry name" value="NAC DOMAIN-CONTAINING PROTEIN 86-LIKE"/>
    <property type="match status" value="1"/>
</dbReference>
<dbReference type="SUPFAM" id="SSF101941">
    <property type="entry name" value="NAC domain"/>
    <property type="match status" value="1"/>
</dbReference>
<reference evidence="7" key="2">
    <citation type="submission" date="2019-07" db="EMBL/GenBank/DDBJ databases">
        <authorList>
            <person name="Yang Y."/>
            <person name="Bocs S."/>
            <person name="Baudouin L."/>
        </authorList>
    </citation>
    <scope>NUCLEOTIDE SEQUENCE</scope>
    <source>
        <tissue evidence="7">Spear leaf of Hainan Tall coconut</tissue>
    </source>
</reference>
<evidence type="ECO:0000256" key="5">
    <source>
        <dbReference type="ARBA" id="ARBA00023242"/>
    </source>
</evidence>
<dbReference type="InterPro" id="IPR003441">
    <property type="entry name" value="NAC-dom"/>
</dbReference>
<keyword evidence="2" id="KW-0805">Transcription regulation</keyword>
<dbReference type="GO" id="GO:0003677">
    <property type="term" value="F:DNA binding"/>
    <property type="evidence" value="ECO:0007669"/>
    <property type="project" value="UniProtKB-KW"/>
</dbReference>
<dbReference type="InterPro" id="IPR036093">
    <property type="entry name" value="NAC_dom_sf"/>
</dbReference>
<keyword evidence="4" id="KW-0804">Transcription</keyword>
<dbReference type="Gene3D" id="2.170.150.80">
    <property type="entry name" value="NAC domain"/>
    <property type="match status" value="1"/>
</dbReference>
<keyword evidence="3" id="KW-0238">DNA-binding</keyword>
<evidence type="ECO:0000259" key="6">
    <source>
        <dbReference type="PROSITE" id="PS51005"/>
    </source>
</evidence>
<keyword evidence="5" id="KW-0539">Nucleus</keyword>
<protein>
    <submittedName>
        <fullName evidence="7">NAC domain-containing protein 78</fullName>
    </submittedName>
</protein>
<evidence type="ECO:0000313" key="7">
    <source>
        <dbReference type="EMBL" id="KAG1361359.1"/>
    </source>
</evidence>
<sequence>MNGSASSSNPRRPAATAATQLAPGFRFHPTDEELVSYYLKRKVAGKSLRIDAIAEIDLYKCEPWDLPPLSRIVSRDLEWYFFSPLDRKYSNRSRMNRSTAQGYWKTTGKDRPIRHNHRVVGMKKTLVYHAGRAPRGERTNWVMHEYRIEDQELAGTVTCTGIPQDAYVVCRIFKKSGLGPQNGAQYGAPFNEEEWEETDVGMIMLRDDGDDDFYDGEQEQEYLQMNDFLQNQYLDNQHANDSGFVAGPNLQDSGSHQEDPSVLLEEIPHDPSFNNDMVGHTDEPGLQNGPVLGNDLGKKIGMAYWSYTAGQNEGYVELNDLADTVNAEDPPSEDSVGCSSRTCMKTVDEVDDIINLQEILDVEEFFDIVNEDINQPEQFQMSPLLCDNYDMQPIDIRNLLAGDCPSDQLAEGNTMFYDAASNDLAFDQDNVAELNHLLDLPISEPSRFDMVDNLMAYFDATDDNLHVDTAGSLEHSGCMSSSILDQFNLTPEFDGVNAQPNEVIPWASEANVASGASSSLRLPDADNQLKTENDVNIKRDVQRSESNGKTITKRLVNMLGSISAPPAIAAEYPRRMSEKSVGQFSETDSASSIHVTAGMIQIRGLTMTGSTEHWSLQKNGDVDFLLSYGMAGDEVRKSIGFEPIPKMQGGLVSVVLRGGFYLFFLSALILTKLDVLGLAAFSVHGAEKAWPAFASLK</sequence>
<dbReference type="GO" id="GO:0005634">
    <property type="term" value="C:nucleus"/>
    <property type="evidence" value="ECO:0007669"/>
    <property type="project" value="UniProtKB-SubCell"/>
</dbReference>
<gene>
    <name evidence="7" type="ORF">COCNU_09G008220</name>
</gene>
<dbReference type="EMBL" id="CM017880">
    <property type="protein sequence ID" value="KAG1361359.1"/>
    <property type="molecule type" value="Genomic_DNA"/>
</dbReference>
<dbReference type="FunFam" id="2.170.150.80:FF:000002">
    <property type="entry name" value="Nac domain-containing protein 86"/>
    <property type="match status" value="1"/>
</dbReference>
<reference evidence="7" key="1">
    <citation type="journal article" date="2017" name="Gigascience">
        <title>The genome draft of coconut (Cocos nucifera).</title>
        <authorList>
            <person name="Xiao Y."/>
            <person name="Xu P."/>
            <person name="Fan H."/>
            <person name="Baudouin L."/>
            <person name="Xia W."/>
            <person name="Bocs S."/>
            <person name="Xu J."/>
            <person name="Li Q."/>
            <person name="Guo A."/>
            <person name="Zhou L."/>
            <person name="Li J."/>
            <person name="Wu Y."/>
            <person name="Ma Z."/>
            <person name="Armero A."/>
            <person name="Issali A.E."/>
            <person name="Liu N."/>
            <person name="Peng M."/>
            <person name="Yang Y."/>
        </authorList>
    </citation>
    <scope>NUCLEOTIDE SEQUENCE</scope>
    <source>
        <tissue evidence="7">Spear leaf of Hainan Tall coconut</tissue>
    </source>
</reference>
<evidence type="ECO:0000256" key="3">
    <source>
        <dbReference type="ARBA" id="ARBA00023125"/>
    </source>
</evidence>
<dbReference type="AlphaFoldDB" id="A0A8K0IKY0"/>
<name>A0A8K0IKY0_COCNU</name>
<feature type="domain" description="NAC" evidence="6">
    <location>
        <begin position="21"/>
        <end position="175"/>
    </location>
</feature>
<dbReference type="Proteomes" id="UP000797356">
    <property type="component" value="Chromosome 9"/>
</dbReference>
<dbReference type="PANTHER" id="PTHR31744">
    <property type="entry name" value="PROTEIN CUP-SHAPED COTYLEDON 2-RELATED"/>
    <property type="match status" value="1"/>
</dbReference>
<evidence type="ECO:0000313" key="8">
    <source>
        <dbReference type="Proteomes" id="UP000797356"/>
    </source>
</evidence>
<accession>A0A8K0IKY0</accession>
<keyword evidence="8" id="KW-1185">Reference proteome</keyword>
<dbReference type="OrthoDB" id="777252at2759"/>